<protein>
    <submittedName>
        <fullName evidence="3">Cell wall assembly/cell proliferation coordinating protein, KNR4-like protein</fullName>
    </submittedName>
</protein>
<keyword evidence="4" id="KW-1185">Reference proteome</keyword>
<evidence type="ECO:0000256" key="1">
    <source>
        <dbReference type="PROSITE-ProRule" id="PRU00339"/>
    </source>
</evidence>
<evidence type="ECO:0000313" key="3">
    <source>
        <dbReference type="EMBL" id="QCT04798.1"/>
    </source>
</evidence>
<dbReference type="PROSITE" id="PS50005">
    <property type="entry name" value="TPR"/>
    <property type="match status" value="1"/>
</dbReference>
<dbReference type="RefSeq" id="WP_138227446.1">
    <property type="nucleotide sequence ID" value="NZ_CP040396.1"/>
</dbReference>
<feature type="repeat" description="TPR" evidence="1">
    <location>
        <begin position="69"/>
        <end position="102"/>
    </location>
</feature>
<dbReference type="SUPFAM" id="SSF48452">
    <property type="entry name" value="TPR-like"/>
    <property type="match status" value="1"/>
</dbReference>
<evidence type="ECO:0000313" key="4">
    <source>
        <dbReference type="Proteomes" id="UP000300879"/>
    </source>
</evidence>
<dbReference type="SMART" id="SM00028">
    <property type="entry name" value="TPR"/>
    <property type="match status" value="2"/>
</dbReference>
<dbReference type="Gene3D" id="1.25.40.10">
    <property type="entry name" value="Tetratricopeptide repeat domain"/>
    <property type="match status" value="1"/>
</dbReference>
<evidence type="ECO:0000259" key="2">
    <source>
        <dbReference type="SMART" id="SM00860"/>
    </source>
</evidence>
<dbReference type="Pfam" id="PF13432">
    <property type="entry name" value="TPR_16"/>
    <property type="match status" value="1"/>
</dbReference>
<proteinExistence type="predicted"/>
<accession>A0A4P8XQ36</accession>
<organism evidence="3 4">
    <name type="scientific">Paenibacillus algicola</name>
    <dbReference type="NCBI Taxonomy" id="2565926"/>
    <lineage>
        <taxon>Bacteria</taxon>
        <taxon>Bacillati</taxon>
        <taxon>Bacillota</taxon>
        <taxon>Bacilli</taxon>
        <taxon>Bacillales</taxon>
        <taxon>Paenibacillaceae</taxon>
        <taxon>Paenibacillus</taxon>
    </lineage>
</organism>
<name>A0A4P8XQ36_9BACL</name>
<dbReference type="InterPro" id="IPR018958">
    <property type="entry name" value="Knr4/Smi1-like_dom"/>
</dbReference>
<gene>
    <name evidence="3" type="ORF">E6C60_4093</name>
</gene>
<dbReference type="EMBL" id="CP040396">
    <property type="protein sequence ID" value="QCT04798.1"/>
    <property type="molecule type" value="Genomic_DNA"/>
</dbReference>
<dbReference type="Gene3D" id="3.40.1580.10">
    <property type="entry name" value="SMI1/KNR4-like"/>
    <property type="match status" value="1"/>
</dbReference>
<dbReference type="InterPro" id="IPR037883">
    <property type="entry name" value="Knr4/Smi1-like_sf"/>
</dbReference>
<dbReference type="InterPro" id="IPR019734">
    <property type="entry name" value="TPR_rpt"/>
</dbReference>
<dbReference type="InterPro" id="IPR011990">
    <property type="entry name" value="TPR-like_helical_dom_sf"/>
</dbReference>
<dbReference type="OrthoDB" id="8657476at2"/>
<feature type="domain" description="Knr4/Smi1-like" evidence="2">
    <location>
        <begin position="176"/>
        <end position="311"/>
    </location>
</feature>
<dbReference type="AlphaFoldDB" id="A0A4P8XQ36"/>
<sequence>MREELLTQLEDWHEEDEFQRIAEAIEEIPVEEQDYELISQLGRAYSNLERYEDAITQFLRIEEEGQEDPLWHYRIGLAYYYAERYDEAEQAFREADRLEPGDEDTLEFLEWIEQEREASAEPDLDEEEAEPAEQAVTAGAPSFRTYQPAAALDLEKDPLSFWNDDAPAAELYRSDTPSEELIASVEEELVFKLPESYVSMMKLHNGGAPRNRFYPVEAAPGQAIEITGILGIGREKKHSLCGSFGSRHIIEQGGYPEVGVVIGQGPSGYDCIMLDYRETGNDGEPAVIHVDRGHGYAVTKLAESFADFINRWARG</sequence>
<dbReference type="Pfam" id="PF09346">
    <property type="entry name" value="SMI1_KNR4"/>
    <property type="match status" value="1"/>
</dbReference>
<keyword evidence="1" id="KW-0802">TPR repeat</keyword>
<dbReference type="SUPFAM" id="SSF160631">
    <property type="entry name" value="SMI1/KNR4-like"/>
    <property type="match status" value="1"/>
</dbReference>
<dbReference type="SMART" id="SM00860">
    <property type="entry name" value="SMI1_KNR4"/>
    <property type="match status" value="1"/>
</dbReference>
<dbReference type="KEGG" id="palo:E6C60_4093"/>
<dbReference type="Proteomes" id="UP000300879">
    <property type="component" value="Chromosome"/>
</dbReference>
<reference evidence="3 4" key="1">
    <citation type="submission" date="2019-05" db="EMBL/GenBank/DDBJ databases">
        <authorList>
            <person name="Chen C."/>
        </authorList>
    </citation>
    <scope>NUCLEOTIDE SEQUENCE [LARGE SCALE GENOMIC DNA]</scope>
    <source>
        <strain evidence="3 4">HB172198</strain>
    </source>
</reference>